<feature type="transmembrane region" description="Helical" evidence="1">
    <location>
        <begin position="62"/>
        <end position="79"/>
    </location>
</feature>
<evidence type="ECO:0000256" key="1">
    <source>
        <dbReference type="SAM" id="Phobius"/>
    </source>
</evidence>
<evidence type="ECO:0000313" key="2">
    <source>
        <dbReference type="EMBL" id="MDL0433711.1"/>
    </source>
</evidence>
<evidence type="ECO:0000313" key="3">
    <source>
        <dbReference type="Proteomes" id="UP001227964"/>
    </source>
</evidence>
<gene>
    <name evidence="2" type="ORF">QPM17_21430</name>
</gene>
<proteinExistence type="predicted"/>
<keyword evidence="1" id="KW-0472">Membrane</keyword>
<protein>
    <submittedName>
        <fullName evidence="2">Uncharacterized protein</fullName>
    </submittedName>
</protein>
<name>A0ABT7IHT1_9GAMM</name>
<organism evidence="2 3">
    <name type="scientific">Marinobacter azerbaijanicus</name>
    <dbReference type="NCBI Taxonomy" id="3050455"/>
    <lineage>
        <taxon>Bacteria</taxon>
        <taxon>Pseudomonadati</taxon>
        <taxon>Pseudomonadota</taxon>
        <taxon>Gammaproteobacteria</taxon>
        <taxon>Pseudomonadales</taxon>
        <taxon>Marinobacteraceae</taxon>
        <taxon>Marinobacter</taxon>
    </lineage>
</organism>
<sequence length="97" mass="10522">MNTNIKWLDTWRVRVARVKRGVGLVISGLLLVVGILLSVALLPELPGLVSVALAGDGEAARTLFVCVAGIAVCVLQWLWRAAIYPELRRATSQEETP</sequence>
<dbReference type="Proteomes" id="UP001227964">
    <property type="component" value="Unassembled WGS sequence"/>
</dbReference>
<accession>A0ABT7IHT1</accession>
<keyword evidence="1" id="KW-0812">Transmembrane</keyword>
<keyword evidence="3" id="KW-1185">Reference proteome</keyword>
<keyword evidence="1" id="KW-1133">Transmembrane helix</keyword>
<dbReference type="RefSeq" id="WP_285393737.1">
    <property type="nucleotide sequence ID" value="NZ_JASSVS010000017.1"/>
</dbReference>
<feature type="transmembrane region" description="Helical" evidence="1">
    <location>
        <begin position="21"/>
        <end position="42"/>
    </location>
</feature>
<comment type="caution">
    <text evidence="2">The sequence shown here is derived from an EMBL/GenBank/DDBJ whole genome shotgun (WGS) entry which is preliminary data.</text>
</comment>
<reference evidence="2 3" key="1">
    <citation type="submission" date="2023-06" db="EMBL/GenBank/DDBJ databases">
        <title>Marinobacter azerbaijanicus a moderately halophilic, isolated from Urmia Lake in Azerbaijan region of Iran.</title>
        <authorList>
            <person name="Sanchez-Porro C."/>
            <person name="Aghdam E.M."/>
            <person name="Saheb S.M."/>
            <person name="Tarhriz V."/>
            <person name="Kazemi E."/>
            <person name="Ammozegar M.A."/>
            <person name="Ventosa A."/>
            <person name="Hejazi M.S."/>
        </authorList>
    </citation>
    <scope>NUCLEOTIDE SEQUENCE [LARGE SCALE GENOMIC DNA]</scope>
    <source>
        <strain evidence="2 3">TBZ242</strain>
    </source>
</reference>
<dbReference type="EMBL" id="JASSVS010000017">
    <property type="protein sequence ID" value="MDL0433711.1"/>
    <property type="molecule type" value="Genomic_DNA"/>
</dbReference>